<feature type="region of interest" description="Disordered" evidence="1">
    <location>
        <begin position="160"/>
        <end position="249"/>
    </location>
</feature>
<name>A0A212F228_DANPL</name>
<keyword evidence="3" id="KW-1185">Reference proteome</keyword>
<feature type="compositionally biased region" description="Polar residues" evidence="1">
    <location>
        <begin position="316"/>
        <end position="325"/>
    </location>
</feature>
<feature type="region of interest" description="Disordered" evidence="1">
    <location>
        <begin position="309"/>
        <end position="346"/>
    </location>
</feature>
<sequence length="371" mass="40634">MYSCPPRSTSTRRPSPPMEPPAKIILHSTRRGQSRSWLQYPASRLQRLLRSAWPLVTTHVDRLPPPTHTVSDDPHDVSDNIYRTTTGEQPGRYRRVTGLETGEERREGRGVQRHKQMHQHSMRQHGLIADCIYDKQYAHSLKRGSRAGWLRANGDRPCGVRAGEGGEGSQVRGRQMSRTMTSPAPDPHPISPPDAKPAENPFNIRHVNKRGCGGGGGGGEGRGAQRRSPLVCAGPPRASQKKTSEKSVQRAAVAHGRARWADARRALETRLALQPAAPAASCPRWPCATSPSRSTAPCACASLQPGHRRAPARTVSPHSSGTHPATSPAPSPDTRDTRDTNPVIQRTLPIRTRYKMTTKLIYVSSQLSVEA</sequence>
<dbReference type="AlphaFoldDB" id="A0A212F228"/>
<reference evidence="2 3" key="1">
    <citation type="journal article" date="2011" name="Cell">
        <title>The monarch butterfly genome yields insights into long-distance migration.</title>
        <authorList>
            <person name="Zhan S."/>
            <person name="Merlin C."/>
            <person name="Boore J.L."/>
            <person name="Reppert S.M."/>
        </authorList>
    </citation>
    <scope>NUCLEOTIDE SEQUENCE [LARGE SCALE GENOMIC DNA]</scope>
    <source>
        <strain evidence="2">F-2</strain>
    </source>
</reference>
<dbReference type="InParanoid" id="A0A212F228"/>
<organism evidence="2 3">
    <name type="scientific">Danaus plexippus plexippus</name>
    <dbReference type="NCBI Taxonomy" id="278856"/>
    <lineage>
        <taxon>Eukaryota</taxon>
        <taxon>Metazoa</taxon>
        <taxon>Ecdysozoa</taxon>
        <taxon>Arthropoda</taxon>
        <taxon>Hexapoda</taxon>
        <taxon>Insecta</taxon>
        <taxon>Pterygota</taxon>
        <taxon>Neoptera</taxon>
        <taxon>Endopterygota</taxon>
        <taxon>Lepidoptera</taxon>
        <taxon>Glossata</taxon>
        <taxon>Ditrysia</taxon>
        <taxon>Papilionoidea</taxon>
        <taxon>Nymphalidae</taxon>
        <taxon>Danainae</taxon>
        <taxon>Danaini</taxon>
        <taxon>Danaina</taxon>
        <taxon>Danaus</taxon>
        <taxon>Danaus</taxon>
    </lineage>
</organism>
<dbReference type="KEGG" id="dpl:KGM_202862"/>
<feature type="region of interest" description="Disordered" evidence="1">
    <location>
        <begin position="1"/>
        <end position="22"/>
    </location>
</feature>
<evidence type="ECO:0000313" key="2">
    <source>
        <dbReference type="EMBL" id="OWR47774.1"/>
    </source>
</evidence>
<gene>
    <name evidence="2" type="ORF">KGM_202862</name>
</gene>
<protein>
    <submittedName>
        <fullName evidence="2">Uncharacterized protein</fullName>
    </submittedName>
</protein>
<evidence type="ECO:0000256" key="1">
    <source>
        <dbReference type="SAM" id="MobiDB-lite"/>
    </source>
</evidence>
<dbReference type="EMBL" id="AGBW02010785">
    <property type="protein sequence ID" value="OWR47774.1"/>
    <property type="molecule type" value="Genomic_DNA"/>
</dbReference>
<feature type="compositionally biased region" description="Pro residues" evidence="1">
    <location>
        <begin position="184"/>
        <end position="195"/>
    </location>
</feature>
<dbReference type="Proteomes" id="UP000007151">
    <property type="component" value="Unassembled WGS sequence"/>
</dbReference>
<feature type="compositionally biased region" description="Low complexity" evidence="1">
    <location>
        <begin position="1"/>
        <end position="13"/>
    </location>
</feature>
<accession>A0A212F228</accession>
<comment type="caution">
    <text evidence="2">The sequence shown here is derived from an EMBL/GenBank/DDBJ whole genome shotgun (WGS) entry which is preliminary data.</text>
</comment>
<feature type="compositionally biased region" description="Gly residues" evidence="1">
    <location>
        <begin position="211"/>
        <end position="222"/>
    </location>
</feature>
<evidence type="ECO:0000313" key="3">
    <source>
        <dbReference type="Proteomes" id="UP000007151"/>
    </source>
</evidence>
<proteinExistence type="predicted"/>